<dbReference type="Pfam" id="PF00497">
    <property type="entry name" value="SBP_bac_3"/>
    <property type="match status" value="1"/>
</dbReference>
<dbReference type="Gene3D" id="3.40.190.10">
    <property type="entry name" value="Periplasmic binding protein-like II"/>
    <property type="match status" value="2"/>
</dbReference>
<evidence type="ECO:0000313" key="6">
    <source>
        <dbReference type="Proteomes" id="UP000663555"/>
    </source>
</evidence>
<comment type="similarity">
    <text evidence="1">Belongs to the bacterial solute-binding protein 3 family.</text>
</comment>
<feature type="domain" description="Solute-binding protein family 3/N-terminal" evidence="4">
    <location>
        <begin position="24"/>
        <end position="247"/>
    </location>
</feature>
<dbReference type="Proteomes" id="UP000663555">
    <property type="component" value="Chromosome"/>
</dbReference>
<reference evidence="5 6" key="1">
    <citation type="submission" date="2021-03" db="EMBL/GenBank/DDBJ databases">
        <title>Genome sequencing of Marinobacter sp. LPB0319.</title>
        <authorList>
            <person name="Kim J."/>
        </authorList>
    </citation>
    <scope>NUCLEOTIDE SEQUENCE [LARGE SCALE GENOMIC DNA]</scope>
    <source>
        <strain evidence="5 6">LPB0319</strain>
    </source>
</reference>
<evidence type="ECO:0000313" key="5">
    <source>
        <dbReference type="EMBL" id="QSP95208.1"/>
    </source>
</evidence>
<evidence type="ECO:0000259" key="4">
    <source>
        <dbReference type="SMART" id="SM00062"/>
    </source>
</evidence>
<feature type="chain" id="PRO_5047034568" evidence="3">
    <location>
        <begin position="22"/>
        <end position="247"/>
    </location>
</feature>
<organism evidence="5 6">
    <name type="scientific">Marinobacter salinisoli</name>
    <dbReference type="NCBI Taxonomy" id="2769486"/>
    <lineage>
        <taxon>Bacteria</taxon>
        <taxon>Pseudomonadati</taxon>
        <taxon>Pseudomonadota</taxon>
        <taxon>Gammaproteobacteria</taxon>
        <taxon>Pseudomonadales</taxon>
        <taxon>Marinobacteraceae</taxon>
        <taxon>Marinobacter</taxon>
    </lineage>
</organism>
<evidence type="ECO:0000256" key="2">
    <source>
        <dbReference type="ARBA" id="ARBA00022729"/>
    </source>
</evidence>
<dbReference type="InterPro" id="IPR001638">
    <property type="entry name" value="Solute-binding_3/MltF_N"/>
</dbReference>
<dbReference type="SMART" id="SM00062">
    <property type="entry name" value="PBPb"/>
    <property type="match status" value="1"/>
</dbReference>
<dbReference type="SUPFAM" id="SSF53850">
    <property type="entry name" value="Periplasmic binding protein-like II"/>
    <property type="match status" value="1"/>
</dbReference>
<dbReference type="RefSeq" id="WP_206644421.1">
    <property type="nucleotide sequence ID" value="NZ_CP071247.1"/>
</dbReference>
<keyword evidence="6" id="KW-1185">Reference proteome</keyword>
<keyword evidence="2 3" id="KW-0732">Signal</keyword>
<feature type="signal peptide" evidence="3">
    <location>
        <begin position="1"/>
        <end position="21"/>
    </location>
</feature>
<proteinExistence type="inferred from homology"/>
<dbReference type="PANTHER" id="PTHR35936:SF25">
    <property type="entry name" value="ABC TRANSPORTER SUBSTRATE-BINDING PROTEIN"/>
    <property type="match status" value="1"/>
</dbReference>
<name>A0ABX7MYD0_9GAMM</name>
<sequence length="247" mass="27938">MFRYSFLLITTMLCALPFAHAEKPLIQAVTTNYPPYEYLENGQAAGTDVDTVSAVLAVMGYEPRFRILPWARAELMARNGSADLIFSLTASPERSQFYVFTDPISTARDVFYARKDDDLSWNDYDDLSGRKIALAEHYSYAPDFMDWIARTKPDTVRLQQERPNLAGLRMVGKGRADVFICEQSACDHLIRQHRKRFPELAMLKAVPGVIGKERFFRAGFSRQHPQADQLAAEFNAALKQLATGVSD</sequence>
<dbReference type="EMBL" id="CP071247">
    <property type="protein sequence ID" value="QSP95208.1"/>
    <property type="molecule type" value="Genomic_DNA"/>
</dbReference>
<accession>A0ABX7MYD0</accession>
<protein>
    <submittedName>
        <fullName evidence="5">Transporter substrate-binding domain-containing protein</fullName>
    </submittedName>
</protein>
<dbReference type="PANTHER" id="PTHR35936">
    <property type="entry name" value="MEMBRANE-BOUND LYTIC MUREIN TRANSGLYCOSYLASE F"/>
    <property type="match status" value="1"/>
</dbReference>
<evidence type="ECO:0000256" key="1">
    <source>
        <dbReference type="ARBA" id="ARBA00010333"/>
    </source>
</evidence>
<gene>
    <name evidence="5" type="ORF">LPB19_01955</name>
</gene>
<evidence type="ECO:0000256" key="3">
    <source>
        <dbReference type="SAM" id="SignalP"/>
    </source>
</evidence>